<dbReference type="AlphaFoldDB" id="A0A971M440"/>
<accession>A0A971M440</accession>
<evidence type="ECO:0000256" key="1">
    <source>
        <dbReference type="ARBA" id="ARBA00009981"/>
    </source>
</evidence>
<dbReference type="EMBL" id="JAAYEE010000154">
    <property type="protein sequence ID" value="NLW35637.1"/>
    <property type="molecule type" value="Genomic_DNA"/>
</dbReference>
<organism evidence="3 4">
    <name type="scientific">Syntrophorhabdus aromaticivorans</name>
    <dbReference type="NCBI Taxonomy" id="328301"/>
    <lineage>
        <taxon>Bacteria</taxon>
        <taxon>Pseudomonadati</taxon>
        <taxon>Thermodesulfobacteriota</taxon>
        <taxon>Syntrophorhabdia</taxon>
        <taxon>Syntrophorhabdales</taxon>
        <taxon>Syntrophorhabdaceae</taxon>
        <taxon>Syntrophorhabdus</taxon>
    </lineage>
</organism>
<dbReference type="Pfam" id="PF02604">
    <property type="entry name" value="PhdYeFM_antitox"/>
    <property type="match status" value="1"/>
</dbReference>
<gene>
    <name evidence="3" type="ORF">GXY80_09190</name>
</gene>
<sequence length="93" mass="10260">MPSVPKIIPISDLRQNASDVVKGVSTTKQPVFITQRGRAAAVMVSMEAYEEAQHELDILRLLAKGEKEIEAGVGYDLDEVLKEADRHLETSKP</sequence>
<dbReference type="SUPFAM" id="SSF143120">
    <property type="entry name" value="YefM-like"/>
    <property type="match status" value="1"/>
</dbReference>
<proteinExistence type="inferred from homology"/>
<dbReference type="PANTHER" id="PTHR33713">
    <property type="entry name" value="ANTITOXIN YAFN-RELATED"/>
    <property type="match status" value="1"/>
</dbReference>
<dbReference type="NCBIfam" id="TIGR01552">
    <property type="entry name" value="phd_fam"/>
    <property type="match status" value="1"/>
</dbReference>
<reference evidence="3" key="2">
    <citation type="submission" date="2020-01" db="EMBL/GenBank/DDBJ databases">
        <authorList>
            <person name="Campanaro S."/>
        </authorList>
    </citation>
    <scope>NUCLEOTIDE SEQUENCE</scope>
    <source>
        <strain evidence="3">AS06rmzACSIP_7</strain>
    </source>
</reference>
<comment type="caution">
    <text evidence="3">The sequence shown here is derived from an EMBL/GenBank/DDBJ whole genome shotgun (WGS) entry which is preliminary data.</text>
</comment>
<dbReference type="InterPro" id="IPR036165">
    <property type="entry name" value="YefM-like_sf"/>
</dbReference>
<evidence type="ECO:0000313" key="3">
    <source>
        <dbReference type="EMBL" id="NLW35637.1"/>
    </source>
</evidence>
<dbReference type="PANTHER" id="PTHR33713:SF11">
    <property type="entry name" value="PREVENT-HOST-DEATH FAMILY PROTEIN"/>
    <property type="match status" value="1"/>
</dbReference>
<comment type="similarity">
    <text evidence="1 2">Belongs to the phD/YefM antitoxin family.</text>
</comment>
<dbReference type="Gene3D" id="3.40.1620.10">
    <property type="entry name" value="YefM-like domain"/>
    <property type="match status" value="1"/>
</dbReference>
<evidence type="ECO:0000256" key="2">
    <source>
        <dbReference type="RuleBase" id="RU362080"/>
    </source>
</evidence>
<protein>
    <recommendedName>
        <fullName evidence="2">Antitoxin</fullName>
    </recommendedName>
</protein>
<dbReference type="Proteomes" id="UP000777265">
    <property type="component" value="Unassembled WGS sequence"/>
</dbReference>
<dbReference type="InterPro" id="IPR006442">
    <property type="entry name" value="Antitoxin_Phd/YefM"/>
</dbReference>
<comment type="function">
    <text evidence="2">Antitoxin component of a type II toxin-antitoxin (TA) system.</text>
</comment>
<dbReference type="InterPro" id="IPR051405">
    <property type="entry name" value="phD/YefM_antitoxin"/>
</dbReference>
<name>A0A971M440_9BACT</name>
<reference evidence="3" key="1">
    <citation type="journal article" date="2020" name="Biotechnol. Biofuels">
        <title>New insights from the biogas microbiome by comprehensive genome-resolved metagenomics of nearly 1600 species originating from multiple anaerobic digesters.</title>
        <authorList>
            <person name="Campanaro S."/>
            <person name="Treu L."/>
            <person name="Rodriguez-R L.M."/>
            <person name="Kovalovszki A."/>
            <person name="Ziels R.M."/>
            <person name="Maus I."/>
            <person name="Zhu X."/>
            <person name="Kougias P.G."/>
            <person name="Basile A."/>
            <person name="Luo G."/>
            <person name="Schluter A."/>
            <person name="Konstantinidis K.T."/>
            <person name="Angelidaki I."/>
        </authorList>
    </citation>
    <scope>NUCLEOTIDE SEQUENCE</scope>
    <source>
        <strain evidence="3">AS06rmzACSIP_7</strain>
    </source>
</reference>
<evidence type="ECO:0000313" key="4">
    <source>
        <dbReference type="Proteomes" id="UP000777265"/>
    </source>
</evidence>